<dbReference type="PANTHER" id="PTHR42110:SF1">
    <property type="entry name" value="L-ASPARAGINASE, PUTATIVE (AFU_ORTHOLOGUE AFUA_3G11890)-RELATED"/>
    <property type="match status" value="1"/>
</dbReference>
<dbReference type="AlphaFoldDB" id="A0A382XWD0"/>
<evidence type="ECO:0008006" key="2">
    <source>
        <dbReference type="Google" id="ProtNLM"/>
    </source>
</evidence>
<dbReference type="EMBL" id="UINC01171056">
    <property type="protein sequence ID" value="SVD75412.1"/>
    <property type="molecule type" value="Genomic_DNA"/>
</dbReference>
<proteinExistence type="predicted"/>
<organism evidence="1">
    <name type="scientific">marine metagenome</name>
    <dbReference type="NCBI Taxonomy" id="408172"/>
    <lineage>
        <taxon>unclassified sequences</taxon>
        <taxon>metagenomes</taxon>
        <taxon>ecological metagenomes</taxon>
    </lineage>
</organism>
<feature type="non-terminal residue" evidence="1">
    <location>
        <position position="240"/>
    </location>
</feature>
<protein>
    <recommendedName>
        <fullName evidence="2">Asparaginase</fullName>
    </recommendedName>
</protein>
<gene>
    <name evidence="1" type="ORF">METZ01_LOCUS428266</name>
</gene>
<evidence type="ECO:0000313" key="1">
    <source>
        <dbReference type="EMBL" id="SVD75412.1"/>
    </source>
</evidence>
<reference evidence="1" key="1">
    <citation type="submission" date="2018-05" db="EMBL/GenBank/DDBJ databases">
        <authorList>
            <person name="Lanie J.A."/>
            <person name="Ng W.-L."/>
            <person name="Kazmierczak K.M."/>
            <person name="Andrzejewski T.M."/>
            <person name="Davidsen T.M."/>
            <person name="Wayne K.J."/>
            <person name="Tettelin H."/>
            <person name="Glass J.I."/>
            <person name="Rusch D."/>
            <person name="Podicherti R."/>
            <person name="Tsui H.-C.T."/>
            <person name="Winkler M.E."/>
        </authorList>
    </citation>
    <scope>NUCLEOTIDE SEQUENCE</scope>
</reference>
<dbReference type="PANTHER" id="PTHR42110">
    <property type="entry name" value="L-ASPARAGINASE, PUTATIVE (AFU_ORTHOLOGUE AFUA_3G11890)-RELATED"/>
    <property type="match status" value="1"/>
</dbReference>
<dbReference type="Pfam" id="PF06089">
    <property type="entry name" value="Asparaginase_II"/>
    <property type="match status" value="1"/>
</dbReference>
<accession>A0A382XWD0</accession>
<sequence length="240" mass="24783">MTVTGALVIEITRGGRVESRHEVDVAVVDVEGRLVRAHGYPGRDVMPRSAAKPIQALPLVGTGAADAFGLGDVELALACASHDGEPRHVQAIVAWLGRLGLDVGALACGSHPPMHEPSATAMVVAGAVPDQTHNNCSGKHVGFLTVLRHLDLPLHGYLDPTHPLQVDHVTPALADACGVDLTGRVPGVDGCGIPVWSVPLDGLARAWAGLGAAPQGAPATRLLDAMRAEPFYVAGSSRTC</sequence>
<name>A0A382XWD0_9ZZZZ</name>
<dbReference type="InterPro" id="IPR010349">
    <property type="entry name" value="Asparaginase_II"/>
</dbReference>